<evidence type="ECO:0000313" key="2">
    <source>
        <dbReference type="EMBL" id="KAF1814447.1"/>
    </source>
</evidence>
<proteinExistence type="predicted"/>
<name>A0A6G1G8P7_9PEZI</name>
<gene>
    <name evidence="2 4" type="ORF">P152DRAFT_456703</name>
</gene>
<reference evidence="2 4" key="1">
    <citation type="submission" date="2020-01" db="EMBL/GenBank/DDBJ databases">
        <authorList>
            <consortium name="DOE Joint Genome Institute"/>
            <person name="Haridas S."/>
            <person name="Albert R."/>
            <person name="Binder M."/>
            <person name="Bloem J."/>
            <person name="Labutti K."/>
            <person name="Salamov A."/>
            <person name="Andreopoulos B."/>
            <person name="Baker S.E."/>
            <person name="Barry K."/>
            <person name="Bills G."/>
            <person name="Bluhm B.H."/>
            <person name="Cannon C."/>
            <person name="Castanera R."/>
            <person name="Culley D.E."/>
            <person name="Daum C."/>
            <person name="Ezra D."/>
            <person name="Gonzalez J.B."/>
            <person name="Henrissat B."/>
            <person name="Kuo A."/>
            <person name="Liang C."/>
            <person name="Lipzen A."/>
            <person name="Lutzoni F."/>
            <person name="Magnuson J."/>
            <person name="Mondo S."/>
            <person name="Nolan M."/>
            <person name="Ohm R."/>
            <person name="Pangilinan J."/>
            <person name="Park H.-J."/>
            <person name="Ramirez L."/>
            <person name="Alfaro M."/>
            <person name="Sun H."/>
            <person name="Tritt A."/>
            <person name="Yoshinaga Y."/>
            <person name="Zwiers L.-H."/>
            <person name="Turgeon B.G."/>
            <person name="Goodwin S.B."/>
            <person name="Spatafora J.W."/>
            <person name="Crous P.W."/>
            <person name="Grigoriev I.V."/>
        </authorList>
    </citation>
    <scope>NUCLEOTIDE SEQUENCE</scope>
    <source>
        <strain evidence="2 4">CBS 781.70</strain>
    </source>
</reference>
<evidence type="ECO:0000313" key="4">
    <source>
        <dbReference type="RefSeq" id="XP_033536078.1"/>
    </source>
</evidence>
<reference evidence="4" key="3">
    <citation type="submission" date="2025-04" db="UniProtKB">
        <authorList>
            <consortium name="RefSeq"/>
        </authorList>
    </citation>
    <scope>IDENTIFICATION</scope>
    <source>
        <strain evidence="4">CBS 781.70</strain>
    </source>
</reference>
<dbReference type="GeneID" id="54419632"/>
<dbReference type="Proteomes" id="UP000504638">
    <property type="component" value="Unplaced"/>
</dbReference>
<dbReference type="AlphaFoldDB" id="A0A6G1G8P7"/>
<dbReference type="Gene3D" id="3.30.70.100">
    <property type="match status" value="1"/>
</dbReference>
<evidence type="ECO:0000256" key="1">
    <source>
        <dbReference type="SAM" id="MobiDB-lite"/>
    </source>
</evidence>
<evidence type="ECO:0000313" key="3">
    <source>
        <dbReference type="Proteomes" id="UP000504638"/>
    </source>
</evidence>
<reference evidence="4" key="2">
    <citation type="submission" date="2020-04" db="EMBL/GenBank/DDBJ databases">
        <authorList>
            <consortium name="NCBI Genome Project"/>
        </authorList>
    </citation>
    <scope>NUCLEOTIDE SEQUENCE</scope>
    <source>
        <strain evidence="4">CBS 781.70</strain>
    </source>
</reference>
<feature type="region of interest" description="Disordered" evidence="1">
    <location>
        <begin position="104"/>
        <end position="124"/>
    </location>
</feature>
<dbReference type="PANTHER" id="PTHR40257">
    <property type="match status" value="1"/>
</dbReference>
<dbReference type="EMBL" id="ML975153">
    <property type="protein sequence ID" value="KAF1814447.1"/>
    <property type="molecule type" value="Genomic_DNA"/>
</dbReference>
<keyword evidence="3" id="KW-1185">Reference proteome</keyword>
<sequence>MPEYSLHLLALKPGYTIPTFLSTIHSNSITPLVQAQVLRWIILPQKQSTVPLLAHNVRWDLLLVVERTVVLPTQATSQVTASWTAEISLHPNDVKDYATKNAKLLEASKRSPPPTSGDSEMTTELRDWLSHRPSAQQTHPISMLNLLAFNPGRREQYRQYGQAFGQAITPKLGNSRKFMGNVIGGQGREEGWEEVLLVHNHSLGHFAAMSGDPEFLAINKKFRLGTLKDTAILCVMDVGGDGKPLGQSTSRL</sequence>
<dbReference type="RefSeq" id="XP_033536078.1">
    <property type="nucleotide sequence ID" value="XM_033679062.1"/>
</dbReference>
<organism evidence="2">
    <name type="scientific">Eremomyces bilateralis CBS 781.70</name>
    <dbReference type="NCBI Taxonomy" id="1392243"/>
    <lineage>
        <taxon>Eukaryota</taxon>
        <taxon>Fungi</taxon>
        <taxon>Dikarya</taxon>
        <taxon>Ascomycota</taxon>
        <taxon>Pezizomycotina</taxon>
        <taxon>Dothideomycetes</taxon>
        <taxon>Dothideomycetes incertae sedis</taxon>
        <taxon>Eremomycetales</taxon>
        <taxon>Eremomycetaceae</taxon>
        <taxon>Eremomyces</taxon>
    </lineage>
</organism>
<dbReference type="OrthoDB" id="265717at2759"/>
<protein>
    <submittedName>
        <fullName evidence="2 4">Uncharacterized protein</fullName>
    </submittedName>
</protein>
<accession>A0A6G1G8P7</accession>
<dbReference type="PANTHER" id="PTHR40257:SF1">
    <property type="entry name" value="DUF1330 DOMAIN-CONTAINING PROTEIN"/>
    <property type="match status" value="1"/>
</dbReference>